<keyword evidence="3" id="KW-1185">Reference proteome</keyword>
<gene>
    <name evidence="2" type="ORF">D3W54_12385</name>
</gene>
<feature type="transmembrane region" description="Helical" evidence="1">
    <location>
        <begin position="32"/>
        <end position="51"/>
    </location>
</feature>
<protein>
    <submittedName>
        <fullName evidence="2">Uncharacterized protein</fullName>
    </submittedName>
</protein>
<dbReference type="EMBL" id="QYAZ01000001">
    <property type="protein sequence ID" value="KAB8124856.1"/>
    <property type="molecule type" value="Genomic_DNA"/>
</dbReference>
<evidence type="ECO:0000313" key="3">
    <source>
        <dbReference type="Proteomes" id="UP000427842"/>
    </source>
</evidence>
<keyword evidence="1" id="KW-1133">Transmembrane helix</keyword>
<evidence type="ECO:0000256" key="1">
    <source>
        <dbReference type="SAM" id="Phobius"/>
    </source>
</evidence>
<reference evidence="2 3" key="1">
    <citation type="submission" date="2018-09" db="EMBL/GenBank/DDBJ databases">
        <title>Genome sequence and characterization of the bcs clusters for the production of nanocellulose from the low pH resistant strain Komagataeibacter medellinensis ID13488.</title>
        <authorList>
            <person name="Hernandez-Arriaga A.M."/>
            <person name="Del Cerro C."/>
            <person name="Urbina L."/>
            <person name="Eceiza A."/>
            <person name="Retegi A."/>
            <person name="Prieto M.A."/>
        </authorList>
    </citation>
    <scope>NUCLEOTIDE SEQUENCE [LARGE SCALE GENOMIC DNA]</scope>
    <source>
        <strain evidence="2 3">ID13488</strain>
    </source>
</reference>
<proteinExistence type="predicted"/>
<keyword evidence="1" id="KW-0812">Transmembrane</keyword>
<name>A0ABQ6VXD6_9PROT</name>
<keyword evidence="1" id="KW-0472">Membrane</keyword>
<accession>A0ABQ6VXD6</accession>
<comment type="caution">
    <text evidence="2">The sequence shown here is derived from an EMBL/GenBank/DDBJ whole genome shotgun (WGS) entry which is preliminary data.</text>
</comment>
<organism evidence="2 3">
    <name type="scientific">Komagataeibacter medellinensis</name>
    <dbReference type="NCBI Taxonomy" id="1177712"/>
    <lineage>
        <taxon>Bacteria</taxon>
        <taxon>Pseudomonadati</taxon>
        <taxon>Pseudomonadota</taxon>
        <taxon>Alphaproteobacteria</taxon>
        <taxon>Acetobacterales</taxon>
        <taxon>Acetobacteraceae</taxon>
        <taxon>Komagataeibacter</taxon>
    </lineage>
</organism>
<evidence type="ECO:0000313" key="2">
    <source>
        <dbReference type="EMBL" id="KAB8124856.1"/>
    </source>
</evidence>
<sequence length="67" mass="7441">MLIWLIQIVSWQTSLCYVAANIVPPIQDEGGMMKQIVFLSLALLAVMAVNYPTISTARHAQHEAVPF</sequence>
<dbReference type="Proteomes" id="UP000427842">
    <property type="component" value="Unassembled WGS sequence"/>
</dbReference>